<dbReference type="EMBL" id="BPLQ01004964">
    <property type="protein sequence ID" value="GIY11823.1"/>
    <property type="molecule type" value="Genomic_DNA"/>
</dbReference>
<protein>
    <submittedName>
        <fullName evidence="1">Uncharacterized protein</fullName>
    </submittedName>
</protein>
<keyword evidence="2" id="KW-1185">Reference proteome</keyword>
<comment type="caution">
    <text evidence="1">The sequence shown here is derived from an EMBL/GenBank/DDBJ whole genome shotgun (WGS) entry which is preliminary data.</text>
</comment>
<reference evidence="1 2" key="1">
    <citation type="submission" date="2021-06" db="EMBL/GenBank/DDBJ databases">
        <title>Caerostris darwini draft genome.</title>
        <authorList>
            <person name="Kono N."/>
            <person name="Arakawa K."/>
        </authorList>
    </citation>
    <scope>NUCLEOTIDE SEQUENCE [LARGE SCALE GENOMIC DNA]</scope>
</reference>
<dbReference type="Proteomes" id="UP001054837">
    <property type="component" value="Unassembled WGS sequence"/>
</dbReference>
<sequence>MPPSGEAVAMETIPLFAASTSVPQRRRYTGRFRKTENPVQLQFIQGHIQLHIHMQFIQLAQARVGHKCRYRREEAGCHGDGIRGFLPRFRCLP</sequence>
<proteinExistence type="predicted"/>
<accession>A0AAV4QVS9</accession>
<name>A0AAV4QVS9_9ARAC</name>
<organism evidence="1 2">
    <name type="scientific">Caerostris darwini</name>
    <dbReference type="NCBI Taxonomy" id="1538125"/>
    <lineage>
        <taxon>Eukaryota</taxon>
        <taxon>Metazoa</taxon>
        <taxon>Ecdysozoa</taxon>
        <taxon>Arthropoda</taxon>
        <taxon>Chelicerata</taxon>
        <taxon>Arachnida</taxon>
        <taxon>Araneae</taxon>
        <taxon>Araneomorphae</taxon>
        <taxon>Entelegynae</taxon>
        <taxon>Araneoidea</taxon>
        <taxon>Araneidae</taxon>
        <taxon>Caerostris</taxon>
    </lineage>
</organism>
<evidence type="ECO:0000313" key="1">
    <source>
        <dbReference type="EMBL" id="GIY11823.1"/>
    </source>
</evidence>
<gene>
    <name evidence="1" type="ORF">CDAR_583671</name>
</gene>
<dbReference type="AlphaFoldDB" id="A0AAV4QVS9"/>
<evidence type="ECO:0000313" key="2">
    <source>
        <dbReference type="Proteomes" id="UP001054837"/>
    </source>
</evidence>